<dbReference type="AlphaFoldDB" id="A0A1I4JUU6"/>
<dbReference type="InterPro" id="IPR011010">
    <property type="entry name" value="DNA_brk_join_enz"/>
</dbReference>
<dbReference type="STRING" id="1123291.SAMN04490355_101439"/>
<gene>
    <name evidence="1" type="ORF">SAMN04490355_101439</name>
</gene>
<accession>A0A1I4JUU6</accession>
<organism evidence="1 2">
    <name type="scientific">Pelosinus propionicus DSM 13327</name>
    <dbReference type="NCBI Taxonomy" id="1123291"/>
    <lineage>
        <taxon>Bacteria</taxon>
        <taxon>Bacillati</taxon>
        <taxon>Bacillota</taxon>
        <taxon>Negativicutes</taxon>
        <taxon>Selenomonadales</taxon>
        <taxon>Sporomusaceae</taxon>
        <taxon>Pelosinus</taxon>
    </lineage>
</organism>
<keyword evidence="2" id="KW-1185">Reference proteome</keyword>
<dbReference type="RefSeq" id="WP_217645069.1">
    <property type="nucleotide sequence ID" value="NZ_FOTS01000014.1"/>
</dbReference>
<dbReference type="SUPFAM" id="SSF56349">
    <property type="entry name" value="DNA breaking-rejoining enzymes"/>
    <property type="match status" value="1"/>
</dbReference>
<dbReference type="EMBL" id="FOTS01000014">
    <property type="protein sequence ID" value="SFL70312.1"/>
    <property type="molecule type" value="Genomic_DNA"/>
</dbReference>
<evidence type="ECO:0000313" key="2">
    <source>
        <dbReference type="Proteomes" id="UP000199520"/>
    </source>
</evidence>
<name>A0A1I4JUU6_9FIRM</name>
<evidence type="ECO:0000313" key="1">
    <source>
        <dbReference type="EMBL" id="SFL70312.1"/>
    </source>
</evidence>
<dbReference type="Proteomes" id="UP000199520">
    <property type="component" value="Unassembled WGS sequence"/>
</dbReference>
<proteinExistence type="predicted"/>
<sequence>MITKLSIAEALSDNSMLTLVTNWMQTDEWKENIASLPPSEPYLVTHAFNNFVELLSTYVIKEQDLTWENYCKIIHGTPRLYRYPRLLRKSFREFFKFASKEAKDQNVRTYLEQYSYLFIENEIYSNKNNRNTPFLEQTISNFPINSTPSEVLQVKVPSRGNEEIVTHNIFLGTDNPLMHELLESFINFKITADARWIHLMSRVCYSFFNASLSQAKISDITDFTEATFKSQVEYFNNLFLELKLEPSEKEINSFKFLVHFYIFLNDVHQKSNGKQLLLSSTFNKDVLLSKQVKSLNKDFQFVILNPLDSIPEFDKWILFNQGTKSNISHAVKKKRIDFTLIKNPQLRIDMKQYVWSTTFQPNGFPYSRFVTFLNATDDFYQSRTKLSHITDTDKLTFFSNEFLFFYYAKVVSDEKYSKSSQNNTIQAIRSFLKYHQDKYKISNIVIEQWRRKSSMNERGGVPFSPIDFEQIRDAFKESIRNEEDELLYIVFQLAMSTKIRTGNILSLKRDCIVSVDEQAGYGKIKYVHKTSHCEPVEEVLLLNHIRLIQKSIQYSQRAFECADERLKKYIFIGFSRLWNSQSRVSISLSRRYEHTFNSLIDNLYQEKRISKKYSFNSARDTYMNDVYEGVEDGHYSTLEATTLSGDSPKTVYKHYRKRNRIKRYLEAVNEVFLSSEEVCGTVLKDEKMVDESFAPIQNNAGICSAIECTKTGVEEDWFYKCLACTKFVTTCERIPIFEQRLENFKTKREESTSETEMNYYTGLIELYSAYLLEMYLKLEDKS</sequence>
<dbReference type="GO" id="GO:0003677">
    <property type="term" value="F:DNA binding"/>
    <property type="evidence" value="ECO:0007669"/>
    <property type="project" value="InterPro"/>
</dbReference>
<protein>
    <submittedName>
        <fullName evidence="1">Uncharacterized protein</fullName>
    </submittedName>
</protein>
<reference evidence="2" key="1">
    <citation type="submission" date="2016-10" db="EMBL/GenBank/DDBJ databases">
        <authorList>
            <person name="Varghese N."/>
            <person name="Submissions S."/>
        </authorList>
    </citation>
    <scope>NUCLEOTIDE SEQUENCE [LARGE SCALE GENOMIC DNA]</scope>
    <source>
        <strain evidence="2">DSM 13327</strain>
    </source>
</reference>